<keyword evidence="2" id="KW-1185">Reference proteome</keyword>
<feature type="compositionally biased region" description="Basic residues" evidence="1">
    <location>
        <begin position="24"/>
        <end position="34"/>
    </location>
</feature>
<dbReference type="Proteomes" id="UP000515121">
    <property type="component" value="Unplaced"/>
</dbReference>
<accession>A0A6P5Z672</accession>
<organism evidence="2 3">
    <name type="scientific">Durio zibethinus</name>
    <name type="common">Durian</name>
    <dbReference type="NCBI Taxonomy" id="66656"/>
    <lineage>
        <taxon>Eukaryota</taxon>
        <taxon>Viridiplantae</taxon>
        <taxon>Streptophyta</taxon>
        <taxon>Embryophyta</taxon>
        <taxon>Tracheophyta</taxon>
        <taxon>Spermatophyta</taxon>
        <taxon>Magnoliopsida</taxon>
        <taxon>eudicotyledons</taxon>
        <taxon>Gunneridae</taxon>
        <taxon>Pentapetalae</taxon>
        <taxon>rosids</taxon>
        <taxon>malvids</taxon>
        <taxon>Malvales</taxon>
        <taxon>Malvaceae</taxon>
        <taxon>Helicteroideae</taxon>
        <taxon>Durio</taxon>
    </lineage>
</organism>
<evidence type="ECO:0000313" key="3">
    <source>
        <dbReference type="RefSeq" id="XP_022748214.1"/>
    </source>
</evidence>
<dbReference type="AlphaFoldDB" id="A0A6P5Z672"/>
<evidence type="ECO:0000313" key="2">
    <source>
        <dbReference type="Proteomes" id="UP000515121"/>
    </source>
</evidence>
<sequence length="120" mass="13615">MAALSSSSTSYSSSDSSSDLSSSHAKRRHHRSNRRDRDRESLKIRNKSHSLEVTVLRILSMSSIIQRLLVEEGDRPKKLKEKEQSTSHQYKCHKHKVKEFLGRDKDSGVCSSTVSDSIKT</sequence>
<dbReference type="GeneID" id="111297894"/>
<gene>
    <name evidence="3" type="primary">LOC111297894</name>
</gene>
<feature type="compositionally biased region" description="Low complexity" evidence="1">
    <location>
        <begin position="1"/>
        <end position="23"/>
    </location>
</feature>
<name>A0A6P5Z672_DURZI</name>
<protein>
    <submittedName>
        <fullName evidence="3">Uncharacterized protein LOC111297894 isoform X1</fullName>
    </submittedName>
</protein>
<feature type="region of interest" description="Disordered" evidence="1">
    <location>
        <begin position="1"/>
        <end position="46"/>
    </location>
</feature>
<reference evidence="3" key="1">
    <citation type="submission" date="2025-08" db="UniProtKB">
        <authorList>
            <consortium name="RefSeq"/>
        </authorList>
    </citation>
    <scope>IDENTIFICATION</scope>
    <source>
        <tissue evidence="3">Fruit stalk</tissue>
    </source>
</reference>
<evidence type="ECO:0000256" key="1">
    <source>
        <dbReference type="SAM" id="MobiDB-lite"/>
    </source>
</evidence>
<dbReference type="RefSeq" id="XP_022748214.1">
    <property type="nucleotide sequence ID" value="XM_022892479.1"/>
</dbReference>
<dbReference type="KEGG" id="dzi:111297894"/>
<proteinExistence type="predicted"/>